<dbReference type="EMBL" id="UINC01028238">
    <property type="protein sequence ID" value="SVB08865.1"/>
    <property type="molecule type" value="Genomic_DNA"/>
</dbReference>
<organism evidence="1">
    <name type="scientific">marine metagenome</name>
    <dbReference type="NCBI Taxonomy" id="408172"/>
    <lineage>
        <taxon>unclassified sequences</taxon>
        <taxon>metagenomes</taxon>
        <taxon>ecological metagenomes</taxon>
    </lineage>
</organism>
<reference evidence="1" key="1">
    <citation type="submission" date="2018-05" db="EMBL/GenBank/DDBJ databases">
        <authorList>
            <person name="Lanie J.A."/>
            <person name="Ng W.-L."/>
            <person name="Kazmierczak K.M."/>
            <person name="Andrzejewski T.M."/>
            <person name="Davidsen T.M."/>
            <person name="Wayne K.J."/>
            <person name="Tettelin H."/>
            <person name="Glass J.I."/>
            <person name="Rusch D."/>
            <person name="Podicherti R."/>
            <person name="Tsui H.-C.T."/>
            <person name="Winkler M.E."/>
        </authorList>
    </citation>
    <scope>NUCLEOTIDE SEQUENCE</scope>
</reference>
<protein>
    <submittedName>
        <fullName evidence="1">Uncharacterized protein</fullName>
    </submittedName>
</protein>
<gene>
    <name evidence="1" type="ORF">METZ01_LOCUS161719</name>
</gene>
<dbReference type="AlphaFoldDB" id="A0A382B527"/>
<sequence length="57" mass="6446">VTNLLATYTSGLIYYTSLTEFINRTKVEICLEGLINCNNIEFISIGVNLLKTFDKDI</sequence>
<evidence type="ECO:0000313" key="1">
    <source>
        <dbReference type="EMBL" id="SVB08865.1"/>
    </source>
</evidence>
<feature type="non-terminal residue" evidence="1">
    <location>
        <position position="57"/>
    </location>
</feature>
<accession>A0A382B527</accession>
<name>A0A382B527_9ZZZZ</name>
<feature type="non-terminal residue" evidence="1">
    <location>
        <position position="1"/>
    </location>
</feature>
<proteinExistence type="predicted"/>